<proteinExistence type="predicted"/>
<name>A0A516G7I9_9MICO</name>
<feature type="transmembrane region" description="Helical" evidence="2">
    <location>
        <begin position="88"/>
        <end position="107"/>
    </location>
</feature>
<reference evidence="3 4" key="1">
    <citation type="submission" date="2019-07" db="EMBL/GenBank/DDBJ databases">
        <title>complete genome sequencing of Ornithinimicrobium sp. H23M54.</title>
        <authorList>
            <person name="Bae J.-W."/>
            <person name="Lee S.-Y."/>
        </authorList>
    </citation>
    <scope>NUCLEOTIDE SEQUENCE [LARGE SCALE GENOMIC DNA]</scope>
    <source>
        <strain evidence="3 4">H23M54</strain>
    </source>
</reference>
<accession>A0A516G7I9</accession>
<feature type="region of interest" description="Disordered" evidence="1">
    <location>
        <begin position="1"/>
        <end position="26"/>
    </location>
</feature>
<feature type="compositionally biased region" description="Low complexity" evidence="1">
    <location>
        <begin position="12"/>
        <end position="23"/>
    </location>
</feature>
<dbReference type="EMBL" id="CP041616">
    <property type="protein sequence ID" value="QDO87330.1"/>
    <property type="molecule type" value="Genomic_DNA"/>
</dbReference>
<feature type="transmembrane region" description="Helical" evidence="2">
    <location>
        <begin position="202"/>
        <end position="221"/>
    </location>
</feature>
<evidence type="ECO:0000256" key="1">
    <source>
        <dbReference type="SAM" id="MobiDB-lite"/>
    </source>
</evidence>
<dbReference type="AlphaFoldDB" id="A0A516G7I9"/>
<sequence>MSTALGTTTPDTQHGQQTATTGGFHLPTIDAPIKPIPFSRLVRVEARKQVDTLAGRWFLIVLGLVIAVVMTIMLFVDQGDHSYGSYLAAAGVPLGIGLPVLGIMSATQEWSQRTAMTTFALVPRRGQVIWAKIVSTVLIGLGAVVATLVLGAVGRLLGDLRGAETPWGINGWMIAGLTLMLVLYVLQGLAFGLAFLNTPAAIVAYFALPTLLPLMMLVSWLRTPYEWIDLTMTTSPLTMGQALTGEQWAQLAVSVAVWIGVPMAIGVWRVLRREVK</sequence>
<dbReference type="Proteomes" id="UP000315395">
    <property type="component" value="Chromosome"/>
</dbReference>
<dbReference type="KEGG" id="orz:FNH13_02445"/>
<keyword evidence="2" id="KW-0812">Transmembrane</keyword>
<evidence type="ECO:0000256" key="2">
    <source>
        <dbReference type="SAM" id="Phobius"/>
    </source>
</evidence>
<feature type="compositionally biased region" description="Polar residues" evidence="1">
    <location>
        <begin position="1"/>
        <end position="11"/>
    </location>
</feature>
<dbReference type="OrthoDB" id="3822725at2"/>
<dbReference type="RefSeq" id="WP_143781988.1">
    <property type="nucleotide sequence ID" value="NZ_CP041616.1"/>
</dbReference>
<protein>
    <submittedName>
        <fullName evidence="3">ABC transporter permease</fullName>
    </submittedName>
</protein>
<organism evidence="3 4">
    <name type="scientific">Ornithinimicrobium ciconiae</name>
    <dbReference type="NCBI Taxonomy" id="2594265"/>
    <lineage>
        <taxon>Bacteria</taxon>
        <taxon>Bacillati</taxon>
        <taxon>Actinomycetota</taxon>
        <taxon>Actinomycetes</taxon>
        <taxon>Micrococcales</taxon>
        <taxon>Ornithinimicrobiaceae</taxon>
        <taxon>Ornithinimicrobium</taxon>
    </lineage>
</organism>
<evidence type="ECO:0000313" key="3">
    <source>
        <dbReference type="EMBL" id="QDO87330.1"/>
    </source>
</evidence>
<feature type="transmembrane region" description="Helical" evidence="2">
    <location>
        <begin position="248"/>
        <end position="271"/>
    </location>
</feature>
<gene>
    <name evidence="3" type="ORF">FNH13_02445</name>
</gene>
<keyword evidence="4" id="KW-1185">Reference proteome</keyword>
<keyword evidence="2" id="KW-0472">Membrane</keyword>
<keyword evidence="2" id="KW-1133">Transmembrane helix</keyword>
<feature type="transmembrane region" description="Helical" evidence="2">
    <location>
        <begin position="57"/>
        <end position="76"/>
    </location>
</feature>
<feature type="transmembrane region" description="Helical" evidence="2">
    <location>
        <begin position="172"/>
        <end position="195"/>
    </location>
</feature>
<feature type="transmembrane region" description="Helical" evidence="2">
    <location>
        <begin position="128"/>
        <end position="152"/>
    </location>
</feature>
<evidence type="ECO:0000313" key="4">
    <source>
        <dbReference type="Proteomes" id="UP000315395"/>
    </source>
</evidence>